<keyword evidence="2" id="KW-1185">Reference proteome</keyword>
<sequence>MSKVVYHTVPIEKAENVDFGEWLLKRWPVGSVRPRGLLIFKNDENITHEWVNNPLVLNDPDATYHIYELPRGGIVSAITGVIGAILNPILKIFTPQGNVSNATINSKIKSSNNSLQGRSNDSRPGERIADIRGMVRAYPDLLMNYNIFKDGTEFECQFLCLGAGSYVTDEISDGVTPITNVSGSQISIYEPGTGPGYGSPSKVINGAIDIASFPVVIAKESNEVDGAELFPPNYADVSSGNVTYTIYSTGQIDAVSNDDDNPINWSDRVAIGDDFVISGFISLEEQIVGGVPTGLYYLHDLSGTYQVTGTSDDGVLLDVSGNSNWSFLSSTGQAPYTTVYDVGGGLYSLSASSGGTKITYKPSMDTTRPYSVGPYLMINSPKILVNAYAQNGIYRRRYYITPFDVTLRVTVSNYDNPSDPEYTFDFVVKGSTSATGASLLFDNPYPDAAFIRMQRITDTTLNESISTIDTVKWRDMYGITDISPRSYGNVTTIHSVTKATSAALKLKERKLNMLATRIYNGSPSSNFADVVMSMHLDPHFGRRDLSTIDVDALYAVQQQLLDYFGDPRAIQVGYTFDDNGTTYEEALQTICNTVNVTPYQVGSVLYFWPELPQSVSAMQFGHAFKVPDTDKRTRAFAPPKEYTGVQVKYFDHDEKSYLYVTIGEETNLNKIDLVACQSKYLATIRANREMNKLRYQRITHECTALSIGLQATPGMRVDMIDNTRMKQHEGVIVDVDGLTLTLSDPVDFVTGNTYSITITGRLGTLENIPVSPGDDEFTVVLQSAPTEEIYTGWLQDRTSYIIRTDDERSKLAMLVKTMEPSGADNNYQVGLTCINYDARYYQDDV</sequence>
<name>A0AAE8Z4I6_9CAUD</name>
<reference evidence="1" key="1">
    <citation type="submission" date="2021-11" db="EMBL/GenBank/DDBJ databases">
        <authorList>
            <person name="Sousa J."/>
            <person name="Sillankorva S."/>
            <person name="Faustino A."/>
            <person name="Carvalho C."/>
        </authorList>
    </citation>
    <scope>NUCLEOTIDE SEQUENCE</scope>
</reference>
<dbReference type="Proteomes" id="UP000829649">
    <property type="component" value="Segment"/>
</dbReference>
<gene>
    <name evidence="1" type="ORF">vBKpnSCarvaje_0054</name>
</gene>
<dbReference type="NCBIfam" id="NF040662">
    <property type="entry name" value="attach_TipJ_rel"/>
    <property type="match status" value="1"/>
</dbReference>
<proteinExistence type="predicted"/>
<dbReference type="EMBL" id="OL604152">
    <property type="protein sequence ID" value="UJQ44018.1"/>
    <property type="molecule type" value="Genomic_DNA"/>
</dbReference>
<accession>A0AAE8Z4I6</accession>
<reference evidence="1" key="2">
    <citation type="journal article" date="2022" name="Curr. Genet.">
        <title>Suggestion for a new bacteriophage genus for the Klebsiella pneumoniae phage vB_KpnS-Carvaje.</title>
        <authorList>
            <person name="Sousa J.C."/>
            <person name="Sillankorva S."/>
            <person name="Faustino A."/>
            <person name="Carvalho C.M."/>
        </authorList>
    </citation>
    <scope>NUCLEOTIDE SEQUENCE</scope>
</reference>
<protein>
    <submittedName>
        <fullName evidence="1">Tail tip protein</fullName>
    </submittedName>
</protein>
<evidence type="ECO:0000313" key="1">
    <source>
        <dbReference type="EMBL" id="UJQ44018.1"/>
    </source>
</evidence>
<organism evidence="1 2">
    <name type="scientific">Klebsiella phage vB_KpnS-Carvaje</name>
    <dbReference type="NCBI Taxonomy" id="2900314"/>
    <lineage>
        <taxon>Viruses</taxon>
        <taxon>Duplodnaviria</taxon>
        <taxon>Heunggongvirae</taxon>
        <taxon>Uroviricota</taxon>
        <taxon>Caudoviricetes</taxon>
        <taxon>Carvajevirus</taxon>
        <taxon>Carvajevirus carvaje</taxon>
    </lineage>
</organism>
<evidence type="ECO:0000313" key="2">
    <source>
        <dbReference type="Proteomes" id="UP000829649"/>
    </source>
</evidence>